<dbReference type="InterPro" id="IPR011701">
    <property type="entry name" value="MFS"/>
</dbReference>
<accession>A0A7C9N658</accession>
<dbReference type="AlphaFoldDB" id="A0A7C9N658"/>
<feature type="transmembrane region" description="Helical" evidence="2">
    <location>
        <begin position="160"/>
        <end position="182"/>
    </location>
</feature>
<name>A0A7C9N658_9ACTN</name>
<dbReference type="RefSeq" id="WP_161484305.1">
    <property type="nucleotide sequence ID" value="NZ_WXEW01000016.1"/>
</dbReference>
<keyword evidence="4" id="KW-1185">Reference proteome</keyword>
<dbReference type="Gene3D" id="1.20.1250.20">
    <property type="entry name" value="MFS general substrate transporter like domains"/>
    <property type="match status" value="1"/>
</dbReference>
<reference evidence="3 4" key="1">
    <citation type="submission" date="2020-01" db="EMBL/GenBank/DDBJ databases">
        <title>Herbidospora sp. NEAU-GS84 nov., a novel actinomycete isolated from soil.</title>
        <authorList>
            <person name="Han L."/>
        </authorList>
    </citation>
    <scope>NUCLEOTIDE SEQUENCE [LARGE SCALE GENOMIC DNA]</scope>
    <source>
        <strain evidence="3 4">NEAU-GS84</strain>
    </source>
</reference>
<dbReference type="PANTHER" id="PTHR23528">
    <property type="match status" value="1"/>
</dbReference>
<dbReference type="EMBL" id="WXEW01000016">
    <property type="protein sequence ID" value="NAS27369.1"/>
    <property type="molecule type" value="Genomic_DNA"/>
</dbReference>
<keyword evidence="2" id="KW-0472">Membrane</keyword>
<feature type="transmembrane region" description="Helical" evidence="2">
    <location>
        <begin position="65"/>
        <end position="88"/>
    </location>
</feature>
<dbReference type="Proteomes" id="UP000479526">
    <property type="component" value="Unassembled WGS sequence"/>
</dbReference>
<organism evidence="3 4">
    <name type="scientific">Herbidospora solisilvae</name>
    <dbReference type="NCBI Taxonomy" id="2696284"/>
    <lineage>
        <taxon>Bacteria</taxon>
        <taxon>Bacillati</taxon>
        <taxon>Actinomycetota</taxon>
        <taxon>Actinomycetes</taxon>
        <taxon>Streptosporangiales</taxon>
        <taxon>Streptosporangiaceae</taxon>
        <taxon>Herbidospora</taxon>
    </lineage>
</organism>
<comment type="caution">
    <text evidence="3">The sequence shown here is derived from an EMBL/GenBank/DDBJ whole genome shotgun (WGS) entry which is preliminary data.</text>
</comment>
<feature type="transmembrane region" description="Helical" evidence="2">
    <location>
        <begin position="100"/>
        <end position="120"/>
    </location>
</feature>
<gene>
    <name evidence="3" type="ORF">GT755_37585</name>
</gene>
<feature type="transmembrane region" description="Helical" evidence="2">
    <location>
        <begin position="28"/>
        <end position="53"/>
    </location>
</feature>
<dbReference type="InterPro" id="IPR036259">
    <property type="entry name" value="MFS_trans_sf"/>
</dbReference>
<evidence type="ECO:0000313" key="4">
    <source>
        <dbReference type="Proteomes" id="UP000479526"/>
    </source>
</evidence>
<evidence type="ECO:0000256" key="1">
    <source>
        <dbReference type="SAM" id="MobiDB-lite"/>
    </source>
</evidence>
<dbReference type="PANTHER" id="PTHR23528:SF1">
    <property type="entry name" value="MAJOR FACILITATOR SUPERFAMILY (MFS) PROFILE DOMAIN-CONTAINING PROTEIN"/>
    <property type="match status" value="1"/>
</dbReference>
<dbReference type="Pfam" id="PF07690">
    <property type="entry name" value="MFS_1"/>
    <property type="match status" value="1"/>
</dbReference>
<feature type="region of interest" description="Disordered" evidence="1">
    <location>
        <begin position="283"/>
        <end position="320"/>
    </location>
</feature>
<feature type="transmembrane region" description="Helical" evidence="2">
    <location>
        <begin position="126"/>
        <end position="148"/>
    </location>
</feature>
<feature type="compositionally biased region" description="Low complexity" evidence="1">
    <location>
        <begin position="283"/>
        <end position="311"/>
    </location>
</feature>
<proteinExistence type="predicted"/>
<dbReference type="SUPFAM" id="SSF103473">
    <property type="entry name" value="MFS general substrate transporter"/>
    <property type="match status" value="1"/>
</dbReference>
<protein>
    <submittedName>
        <fullName evidence="3">MFS transporter</fullName>
    </submittedName>
</protein>
<sequence length="320" mass="33340">MPTPGPTADSSALPDPQTVGERRLYRRLMLSIGGTQFGISVVYGAVPGVLLALQIDNLAGEDKVGILSLLTLAGAVAALIAQPAAGWLSDRTRTRAGGRTPYILGGSVLAAPVLWAMGWTQSLTTLAILYVTSEFILSAAQGPLAAVLPDRVPPERRGRFSAALGLGIMIGSVSGTVLASLISPDLRLAYLIVGCFPIALACTRLLIDPDPANTSAPCPSRGIGAAWLISPRRHPGFWWVLGSRMLVYTGFFMIQGATASTSWTTTSAWPTAPSTCCPSSPAWRRCASASPPSQQASPPTAPAAARSSSAPPRRPWPVAC</sequence>
<evidence type="ECO:0000313" key="3">
    <source>
        <dbReference type="EMBL" id="NAS27369.1"/>
    </source>
</evidence>
<dbReference type="GO" id="GO:0022857">
    <property type="term" value="F:transmembrane transporter activity"/>
    <property type="evidence" value="ECO:0007669"/>
    <property type="project" value="InterPro"/>
</dbReference>
<evidence type="ECO:0000256" key="2">
    <source>
        <dbReference type="SAM" id="Phobius"/>
    </source>
</evidence>
<keyword evidence="2" id="KW-1133">Transmembrane helix</keyword>
<keyword evidence="2" id="KW-0812">Transmembrane</keyword>